<dbReference type="GO" id="GO:0004630">
    <property type="term" value="F:phospholipase D activity"/>
    <property type="evidence" value="ECO:0007669"/>
    <property type="project" value="UniProtKB-EC"/>
</dbReference>
<dbReference type="eggNOG" id="COG1502">
    <property type="taxonomic scope" value="Bacteria"/>
</dbReference>
<dbReference type="Pfam" id="PF13091">
    <property type="entry name" value="PLDc_2"/>
    <property type="match status" value="1"/>
</dbReference>
<dbReference type="RefSeq" id="WP_012472348.1">
    <property type="nucleotide sequence ID" value="NC_010830.1"/>
</dbReference>
<dbReference type="Gene3D" id="3.30.870.10">
    <property type="entry name" value="Endonuclease Chain A"/>
    <property type="match status" value="1"/>
</dbReference>
<evidence type="ECO:0000256" key="2">
    <source>
        <dbReference type="ARBA" id="ARBA00008664"/>
    </source>
</evidence>
<dbReference type="InterPro" id="IPR051406">
    <property type="entry name" value="PLD_domain"/>
</dbReference>
<name>B3EUF8_AMOA5</name>
<proteinExistence type="inferred from homology"/>
<dbReference type="CDD" id="cd09170">
    <property type="entry name" value="PLDc_Nuc"/>
    <property type="match status" value="1"/>
</dbReference>
<dbReference type="SUPFAM" id="SSF56024">
    <property type="entry name" value="Phospholipase D/nuclease"/>
    <property type="match status" value="1"/>
</dbReference>
<dbReference type="AlphaFoldDB" id="B3EUF8"/>
<dbReference type="GO" id="GO:0016042">
    <property type="term" value="P:lipid catabolic process"/>
    <property type="evidence" value="ECO:0007669"/>
    <property type="project" value="UniProtKB-KW"/>
</dbReference>
<keyword evidence="10" id="KW-1185">Reference proteome</keyword>
<comment type="catalytic activity">
    <reaction evidence="1">
        <text>a 1,2-diacyl-sn-glycero-3-phosphocholine + H2O = a 1,2-diacyl-sn-glycero-3-phosphate + choline + H(+)</text>
        <dbReference type="Rhea" id="RHEA:14445"/>
        <dbReference type="ChEBI" id="CHEBI:15354"/>
        <dbReference type="ChEBI" id="CHEBI:15377"/>
        <dbReference type="ChEBI" id="CHEBI:15378"/>
        <dbReference type="ChEBI" id="CHEBI:57643"/>
        <dbReference type="ChEBI" id="CHEBI:58608"/>
        <dbReference type="EC" id="3.1.4.4"/>
    </reaction>
</comment>
<dbReference type="EMBL" id="CP001102">
    <property type="protein sequence ID" value="ACE05577.1"/>
    <property type="molecule type" value="Genomic_DNA"/>
</dbReference>
<dbReference type="PANTHER" id="PTHR43856">
    <property type="entry name" value="CARDIOLIPIN HYDROLASE"/>
    <property type="match status" value="1"/>
</dbReference>
<dbReference type="PANTHER" id="PTHR43856:SF1">
    <property type="entry name" value="MITOCHONDRIAL CARDIOLIPIN HYDROLASE"/>
    <property type="match status" value="1"/>
</dbReference>
<keyword evidence="4" id="KW-0378">Hydrolase</keyword>
<evidence type="ECO:0000256" key="1">
    <source>
        <dbReference type="ARBA" id="ARBA00000798"/>
    </source>
</evidence>
<evidence type="ECO:0000256" key="5">
    <source>
        <dbReference type="ARBA" id="ARBA00022963"/>
    </source>
</evidence>
<keyword evidence="5" id="KW-0442">Lipid degradation</keyword>
<keyword evidence="7" id="KW-1133">Transmembrane helix</keyword>
<dbReference type="SMART" id="SM00155">
    <property type="entry name" value="PLDc"/>
    <property type="match status" value="1"/>
</dbReference>
<evidence type="ECO:0000256" key="3">
    <source>
        <dbReference type="ARBA" id="ARBA00012027"/>
    </source>
</evidence>
<evidence type="ECO:0000256" key="4">
    <source>
        <dbReference type="ARBA" id="ARBA00022801"/>
    </source>
</evidence>
<protein>
    <recommendedName>
        <fullName evidence="3">phospholipase D</fullName>
        <ecNumber evidence="3">3.1.4.4</ecNumber>
    </recommendedName>
</protein>
<evidence type="ECO:0000313" key="10">
    <source>
        <dbReference type="Proteomes" id="UP000001227"/>
    </source>
</evidence>
<keyword evidence="6" id="KW-0443">Lipid metabolism</keyword>
<keyword evidence="7" id="KW-0472">Membrane</keyword>
<dbReference type="GO" id="GO:0016891">
    <property type="term" value="F:RNA endonuclease activity producing 5'-phosphomonoesters, hydrolytic mechanism"/>
    <property type="evidence" value="ECO:0007669"/>
    <property type="project" value="TreeGrafter"/>
</dbReference>
<dbReference type="PROSITE" id="PS50035">
    <property type="entry name" value="PLD"/>
    <property type="match status" value="1"/>
</dbReference>
<sequence>MCLKKTTISWHTRKVAKLLNIFLTLLLLGTFTINPLLYSCSCISSDQKTIEVCFTPGGRCIYLIEKAIAEAHEEILVQAYYFTSNRIAEALIAAHLKGVRVKILVDRSQLVQRGSQLKRLSENGIIIFIDKVTGVAHNKVMVIDDKYVLTGSYNWTHNAEYKNAENLLLIYDKHTNRIYRQNWEQRVQQSTNYLASVY</sequence>
<reference evidence="9 10" key="1">
    <citation type="journal article" date="2010" name="J. Bacteriol.">
        <title>The genome of the amoeba symbiont 'Candidatus Amoebophilus asiaticus' reveals common mechanisms for host cell interaction among amoeba-associated bacteria.</title>
        <authorList>
            <person name="Schmitz-Esser S."/>
            <person name="Tischler P."/>
            <person name="Arnold R."/>
            <person name="Montanaro J."/>
            <person name="Wagner M."/>
            <person name="Rattei T."/>
            <person name="Horn M."/>
        </authorList>
    </citation>
    <scope>NUCLEOTIDE SEQUENCE [LARGE SCALE GENOMIC DNA]</scope>
    <source>
        <strain evidence="9 10">5a2</strain>
    </source>
</reference>
<organism evidence="9 10">
    <name type="scientific">Amoebophilus asiaticus (strain 5a2)</name>
    <dbReference type="NCBI Taxonomy" id="452471"/>
    <lineage>
        <taxon>Bacteria</taxon>
        <taxon>Pseudomonadati</taxon>
        <taxon>Bacteroidota</taxon>
        <taxon>Cytophagia</taxon>
        <taxon>Cytophagales</taxon>
        <taxon>Amoebophilaceae</taxon>
        <taxon>Candidatus Amoebophilus</taxon>
    </lineage>
</organism>
<evidence type="ECO:0000256" key="7">
    <source>
        <dbReference type="SAM" id="Phobius"/>
    </source>
</evidence>
<dbReference type="OrthoDB" id="9762009at2"/>
<dbReference type="STRING" id="452471.Aasi_0130"/>
<dbReference type="HOGENOM" id="CLU_080814_3_0_10"/>
<keyword evidence="7" id="KW-0812">Transmembrane</keyword>
<evidence type="ECO:0000313" key="9">
    <source>
        <dbReference type="EMBL" id="ACE05577.1"/>
    </source>
</evidence>
<gene>
    <name evidence="9" type="ordered locus">Aasi_0130</name>
</gene>
<dbReference type="InterPro" id="IPR025202">
    <property type="entry name" value="PLD-like_dom"/>
</dbReference>
<evidence type="ECO:0000256" key="6">
    <source>
        <dbReference type="ARBA" id="ARBA00023098"/>
    </source>
</evidence>
<dbReference type="KEGG" id="aas:Aasi_0130"/>
<feature type="transmembrane region" description="Helical" evidence="7">
    <location>
        <begin position="21"/>
        <end position="38"/>
    </location>
</feature>
<accession>B3EUF8</accession>
<comment type="similarity">
    <text evidence="2">Belongs to the phospholipase D family.</text>
</comment>
<dbReference type="GO" id="GO:0006793">
    <property type="term" value="P:phosphorus metabolic process"/>
    <property type="evidence" value="ECO:0007669"/>
    <property type="project" value="UniProtKB-ARBA"/>
</dbReference>
<dbReference type="InterPro" id="IPR001736">
    <property type="entry name" value="PLipase_D/transphosphatidylase"/>
</dbReference>
<feature type="domain" description="PLD phosphodiesterase" evidence="8">
    <location>
        <begin position="132"/>
        <end position="159"/>
    </location>
</feature>
<dbReference type="Proteomes" id="UP000001227">
    <property type="component" value="Chromosome"/>
</dbReference>
<dbReference type="EC" id="3.1.4.4" evidence="3"/>
<evidence type="ECO:0000259" key="8">
    <source>
        <dbReference type="PROSITE" id="PS50035"/>
    </source>
</evidence>